<gene>
    <name evidence="1" type="ORF">FL622_04410</name>
</gene>
<reference evidence="1 2" key="1">
    <citation type="submission" date="2019-07" db="EMBL/GenBank/DDBJ databases">
        <title>Insights of Desulfuromonas acetexigens electromicrobiology.</title>
        <authorList>
            <person name="Katuri K."/>
            <person name="Sapireddy V."/>
            <person name="Shaw D.R."/>
            <person name="Saikaly P."/>
        </authorList>
    </citation>
    <scope>NUCLEOTIDE SEQUENCE [LARGE SCALE GENOMIC DNA]</scope>
    <source>
        <strain evidence="1 2">2873</strain>
    </source>
</reference>
<accession>A0A550JJE9</accession>
<proteinExistence type="predicted"/>
<evidence type="ECO:0000313" key="2">
    <source>
        <dbReference type="Proteomes" id="UP000317155"/>
    </source>
</evidence>
<dbReference type="Gene3D" id="3.40.109.10">
    <property type="entry name" value="NADH Oxidase"/>
    <property type="match status" value="1"/>
</dbReference>
<dbReference type="AlphaFoldDB" id="A0A550JJE9"/>
<dbReference type="InterPro" id="IPR000415">
    <property type="entry name" value="Nitroreductase-like"/>
</dbReference>
<protein>
    <submittedName>
        <fullName evidence="1">Nitroreductase</fullName>
    </submittedName>
</protein>
<dbReference type="GO" id="GO:0016491">
    <property type="term" value="F:oxidoreductase activity"/>
    <property type="evidence" value="ECO:0007669"/>
    <property type="project" value="InterPro"/>
</dbReference>
<name>A0A550JJE9_9BACT</name>
<comment type="caution">
    <text evidence="1">The sequence shown here is derived from an EMBL/GenBank/DDBJ whole genome shotgun (WGS) entry which is preliminary data.</text>
</comment>
<evidence type="ECO:0000313" key="1">
    <source>
        <dbReference type="EMBL" id="TRO83332.1"/>
    </source>
</evidence>
<dbReference type="SUPFAM" id="SSF55469">
    <property type="entry name" value="FMN-dependent nitroreductase-like"/>
    <property type="match status" value="1"/>
</dbReference>
<dbReference type="EMBL" id="VJVV01000002">
    <property type="protein sequence ID" value="TRO83332.1"/>
    <property type="molecule type" value="Genomic_DNA"/>
</dbReference>
<organism evidence="1 2">
    <name type="scientific">Trichloromonas acetexigens</name>
    <dbReference type="NCBI Taxonomy" id="38815"/>
    <lineage>
        <taxon>Bacteria</taxon>
        <taxon>Pseudomonadati</taxon>
        <taxon>Thermodesulfobacteriota</taxon>
        <taxon>Desulfuromonadia</taxon>
        <taxon>Desulfuromonadales</taxon>
        <taxon>Trichloromonadaceae</taxon>
        <taxon>Trichloromonas</taxon>
    </lineage>
</organism>
<sequence>MDERISQLLKLAVAAPSGDNCQPWRFSLGDGRLQLFNRPDQDTSLYNHAQRASLLAHGALLENLAIAAPGLGLQVEIRFFPDPAAPEHVAEVLFAEGETVKDPLSYWIERRCTNRKKYVPIPLTEFQRQELVAAPGEGAAAQVHLVHEPGEVRVLAALLAKNDRLVFENRNLHAFLFDHLRWSDEEARTTGDGMDIKTLELAPPDRLAFPLLKHWPLVEFLNRLGLPHLIEHTALKLLGSSAAIAGVSLPDLEPATLVMGGRGMQRFWLQATALGLAVQPVAGLALLVQRLRSGNNDELDETQRALVTEVGAGLDRAFDSAGRSLVMCFRLGTSAPPSARALRRPVELAG</sequence>
<dbReference type="RefSeq" id="WP_092056234.1">
    <property type="nucleotide sequence ID" value="NZ_FOJJ01000012.1"/>
</dbReference>
<dbReference type="Proteomes" id="UP000317155">
    <property type="component" value="Unassembled WGS sequence"/>
</dbReference>
<dbReference type="OrthoDB" id="272552at2"/>
<keyword evidence="2" id="KW-1185">Reference proteome</keyword>